<protein>
    <submittedName>
        <fullName evidence="2">Uncharacterized protein</fullName>
    </submittedName>
</protein>
<name>A0A1G8Z8S3_9EURY</name>
<organism evidence="2 3">
    <name type="scientific">Halovenus aranensis</name>
    <dbReference type="NCBI Taxonomy" id="890420"/>
    <lineage>
        <taxon>Archaea</taxon>
        <taxon>Methanobacteriati</taxon>
        <taxon>Methanobacteriota</taxon>
        <taxon>Stenosarchaea group</taxon>
        <taxon>Halobacteria</taxon>
        <taxon>Halobacteriales</taxon>
        <taxon>Haloarculaceae</taxon>
        <taxon>Halovenus</taxon>
    </lineage>
</organism>
<dbReference type="Proteomes" id="UP000198856">
    <property type="component" value="Unassembled WGS sequence"/>
</dbReference>
<dbReference type="STRING" id="890420.SAMN05216226_11920"/>
<reference evidence="2 3" key="1">
    <citation type="submission" date="2016-10" db="EMBL/GenBank/DDBJ databases">
        <authorList>
            <person name="de Groot N.N."/>
        </authorList>
    </citation>
    <scope>NUCLEOTIDE SEQUENCE [LARGE SCALE GENOMIC DNA]</scope>
    <source>
        <strain evidence="2 3">IBRC-M10015</strain>
    </source>
</reference>
<proteinExistence type="predicted"/>
<evidence type="ECO:0000313" key="3">
    <source>
        <dbReference type="Proteomes" id="UP000198856"/>
    </source>
</evidence>
<dbReference type="RefSeq" id="WP_176765349.1">
    <property type="nucleotide sequence ID" value="NZ_FNFC01000019.1"/>
</dbReference>
<gene>
    <name evidence="2" type="ORF">SAMN05216226_11920</name>
</gene>
<feature type="region of interest" description="Disordered" evidence="1">
    <location>
        <begin position="1"/>
        <end position="21"/>
    </location>
</feature>
<sequence>MEPRNTDGGLQIAGTGTENNEQAVVAPLEQLFTDLRVDLPTLTIQCCSCGTQLGEGG</sequence>
<accession>A0A1G8Z8S3</accession>
<keyword evidence="3" id="KW-1185">Reference proteome</keyword>
<dbReference type="EMBL" id="FNFC01000019">
    <property type="protein sequence ID" value="SDK11489.1"/>
    <property type="molecule type" value="Genomic_DNA"/>
</dbReference>
<evidence type="ECO:0000256" key="1">
    <source>
        <dbReference type="SAM" id="MobiDB-lite"/>
    </source>
</evidence>
<dbReference type="AlphaFoldDB" id="A0A1G8Z8S3"/>
<evidence type="ECO:0000313" key="2">
    <source>
        <dbReference type="EMBL" id="SDK11489.1"/>
    </source>
</evidence>